<evidence type="ECO:0000313" key="6">
    <source>
        <dbReference type="Proteomes" id="UP001597327"/>
    </source>
</evidence>
<keyword evidence="6" id="KW-1185">Reference proteome</keyword>
<sequence length="311" mass="34163">MTFKRPALTPLLLAISLLGAPIAAAPVLAQTSIAVVVNDQAITTYDVNQRAKLLQLTQRKQGATAKRLAEQELIDDTIKLAEASRLGISVSQADVDNAFGSIARNVKLSPAQLGQALRQGGVDPQTLKDRLKAQIAWSQVVRRRFSASVDINDSDVIAALRKSDMKDKQTSVEYDLKRVVVVVPKNAGGGFKSQRKRESDAIRAAFNGCDASATVLGSYKEVVVMPIGRRLETEIPEDLRGAIDKTEVGRLTAPEASPRGFEMIAVCEKREIKSDIAARTEMENQLREQEGEKLARRYLMDLRRRATIVDR</sequence>
<dbReference type="Pfam" id="PF09312">
    <property type="entry name" value="SurA_N"/>
    <property type="match status" value="1"/>
</dbReference>
<proteinExistence type="predicted"/>
<feature type="domain" description="SurA N-terminal" evidence="4">
    <location>
        <begin position="33"/>
        <end position="140"/>
    </location>
</feature>
<dbReference type="InterPro" id="IPR015391">
    <property type="entry name" value="SurA_N"/>
</dbReference>
<keyword evidence="2" id="KW-0697">Rotamase</keyword>
<dbReference type="InterPro" id="IPR050280">
    <property type="entry name" value="OMP_Chaperone_SurA"/>
</dbReference>
<protein>
    <submittedName>
        <fullName evidence="5">SurA N-terminal domain-containing protein</fullName>
    </submittedName>
</protein>
<evidence type="ECO:0000256" key="2">
    <source>
        <dbReference type="ARBA" id="ARBA00023110"/>
    </source>
</evidence>
<evidence type="ECO:0000256" key="3">
    <source>
        <dbReference type="SAM" id="SignalP"/>
    </source>
</evidence>
<gene>
    <name evidence="5" type="ORF">ACFSC7_03170</name>
</gene>
<dbReference type="PANTHER" id="PTHR47637">
    <property type="entry name" value="CHAPERONE SURA"/>
    <property type="match status" value="1"/>
</dbReference>
<feature type="signal peptide" evidence="3">
    <location>
        <begin position="1"/>
        <end position="29"/>
    </location>
</feature>
<name>A0ABW4JRV9_9HYPH</name>
<reference evidence="6" key="1">
    <citation type="journal article" date="2019" name="Int. J. Syst. Evol. Microbiol.">
        <title>The Global Catalogue of Microorganisms (GCM) 10K type strain sequencing project: providing services to taxonomists for standard genome sequencing and annotation.</title>
        <authorList>
            <consortium name="The Broad Institute Genomics Platform"/>
            <consortium name="The Broad Institute Genome Sequencing Center for Infectious Disease"/>
            <person name="Wu L."/>
            <person name="Ma J."/>
        </authorList>
    </citation>
    <scope>NUCLEOTIDE SEQUENCE [LARGE SCALE GENOMIC DNA]</scope>
    <source>
        <strain evidence="6">JCM 3369</strain>
    </source>
</reference>
<dbReference type="SUPFAM" id="SSF109998">
    <property type="entry name" value="Triger factor/SurA peptide-binding domain-like"/>
    <property type="match status" value="1"/>
</dbReference>
<feature type="chain" id="PRO_5046676042" evidence="3">
    <location>
        <begin position="30"/>
        <end position="311"/>
    </location>
</feature>
<accession>A0ABW4JRV9</accession>
<evidence type="ECO:0000259" key="4">
    <source>
        <dbReference type="Pfam" id="PF09312"/>
    </source>
</evidence>
<comment type="caution">
    <text evidence="5">The sequence shown here is derived from an EMBL/GenBank/DDBJ whole genome shotgun (WGS) entry which is preliminary data.</text>
</comment>
<dbReference type="RefSeq" id="WP_149891653.1">
    <property type="nucleotide sequence ID" value="NZ_JBHUFA010000001.1"/>
</dbReference>
<keyword evidence="1 3" id="KW-0732">Signal</keyword>
<evidence type="ECO:0000256" key="1">
    <source>
        <dbReference type="ARBA" id="ARBA00022729"/>
    </source>
</evidence>
<organism evidence="5 6">
    <name type="scientific">Roseibium aestuarii</name>
    <dbReference type="NCBI Taxonomy" id="2600299"/>
    <lineage>
        <taxon>Bacteria</taxon>
        <taxon>Pseudomonadati</taxon>
        <taxon>Pseudomonadota</taxon>
        <taxon>Alphaproteobacteria</taxon>
        <taxon>Hyphomicrobiales</taxon>
        <taxon>Stappiaceae</taxon>
        <taxon>Roseibium</taxon>
    </lineage>
</organism>
<evidence type="ECO:0000313" key="5">
    <source>
        <dbReference type="EMBL" id="MFD1694502.1"/>
    </source>
</evidence>
<dbReference type="EMBL" id="JBHUFA010000001">
    <property type="protein sequence ID" value="MFD1694502.1"/>
    <property type="molecule type" value="Genomic_DNA"/>
</dbReference>
<keyword evidence="2" id="KW-0413">Isomerase</keyword>
<dbReference type="Gene3D" id="1.10.4030.10">
    <property type="entry name" value="Porin chaperone SurA, peptide-binding domain"/>
    <property type="match status" value="1"/>
</dbReference>
<dbReference type="InterPro" id="IPR027304">
    <property type="entry name" value="Trigger_fact/SurA_dom_sf"/>
</dbReference>
<dbReference type="PANTHER" id="PTHR47637:SF1">
    <property type="entry name" value="CHAPERONE SURA"/>
    <property type="match status" value="1"/>
</dbReference>
<dbReference type="Proteomes" id="UP001597327">
    <property type="component" value="Unassembled WGS sequence"/>
</dbReference>